<dbReference type="PANTHER" id="PTHR46825:SF7">
    <property type="entry name" value="D-ALANYL-D-ALANINE CARBOXYPEPTIDASE"/>
    <property type="match status" value="1"/>
</dbReference>
<dbReference type="Pfam" id="PF00144">
    <property type="entry name" value="Beta-lactamase"/>
    <property type="match status" value="1"/>
</dbReference>
<dbReference type="InterPro" id="IPR050491">
    <property type="entry name" value="AmpC-like"/>
</dbReference>
<evidence type="ECO:0000259" key="1">
    <source>
        <dbReference type="Pfam" id="PF00144"/>
    </source>
</evidence>
<reference evidence="3" key="1">
    <citation type="submission" date="2016-10" db="EMBL/GenBank/DDBJ databases">
        <authorList>
            <person name="Varghese N."/>
            <person name="Submissions S."/>
        </authorList>
    </citation>
    <scope>NUCLEOTIDE SEQUENCE [LARGE SCALE GENOMIC DNA]</scope>
    <source>
        <strain evidence="3">DSM 25575</strain>
    </source>
</reference>
<dbReference type="EMBL" id="FOVD01000003">
    <property type="protein sequence ID" value="SFN36383.1"/>
    <property type="molecule type" value="Genomic_DNA"/>
</dbReference>
<protein>
    <submittedName>
        <fullName evidence="2">CubicO group peptidase, beta-lactamase class C family</fullName>
    </submittedName>
</protein>
<dbReference type="InterPro" id="IPR001466">
    <property type="entry name" value="Beta-lactam-related"/>
</dbReference>
<keyword evidence="3" id="KW-1185">Reference proteome</keyword>
<dbReference type="PANTHER" id="PTHR46825">
    <property type="entry name" value="D-ALANYL-D-ALANINE-CARBOXYPEPTIDASE/ENDOPEPTIDASE AMPH"/>
    <property type="match status" value="1"/>
</dbReference>
<proteinExistence type="predicted"/>
<accession>A0A1I4YF22</accession>
<dbReference type="InterPro" id="IPR012338">
    <property type="entry name" value="Beta-lactam/transpept-like"/>
</dbReference>
<dbReference type="AlphaFoldDB" id="A0A1I4YF22"/>
<dbReference type="Gene3D" id="3.40.710.10">
    <property type="entry name" value="DD-peptidase/beta-lactamase superfamily"/>
    <property type="match status" value="1"/>
</dbReference>
<sequence length="505" mass="57489">MAHAILHEHALFPDKQYLKWIQIVYPGLSAVGQKSQKFLINLLLFALTKKYYLTMRKICLLFILPVFAVLSAQNPDVKKSIDSVLTNFQRNNAFSGSVLLQKNGETIYKGEFNKFTQGVDAYRIGSITKVFTAIVTFQLIEEGKLSLDSKLSQYFPAIKNAEMITIGNMLNHTSGIYNYLEWEDYYDQKSKNYTREDMFKLVQQGKPDFKPGKESSYSNSNYLLLGYIIEDITGKSYEENVKMRILNKIGMHNTYCEKDQTQYSKRTQSYKFDGENWSKEPDTHPSFTFATGDIVSTTEDLSKLMHELFKGNLLSKNSLEQMTKTNPQSFIGSGLFKTPIYNKTGYGHTGRIDEFHSGVAYLPEDNFSIAVLANGTNVKLNDIVIGVISKYYQKKYTYPDFTTYHSETAPPTEIYHGIYKAKLAGLITVGTFQVTPAGKNHLFIAMHDDEKKNKEGRKALLKRTGENTFYSFDNGAELRFLLNEKGKVTGIKLTQGKQSINCKKI</sequence>
<evidence type="ECO:0000313" key="2">
    <source>
        <dbReference type="EMBL" id="SFN36383.1"/>
    </source>
</evidence>
<dbReference type="Proteomes" id="UP000198769">
    <property type="component" value="Unassembled WGS sequence"/>
</dbReference>
<dbReference type="SUPFAM" id="SSF56601">
    <property type="entry name" value="beta-lactamase/transpeptidase-like"/>
    <property type="match status" value="1"/>
</dbReference>
<organism evidence="2 3">
    <name type="scientific">Chryseobacterium oleae</name>
    <dbReference type="NCBI Taxonomy" id="491207"/>
    <lineage>
        <taxon>Bacteria</taxon>
        <taxon>Pseudomonadati</taxon>
        <taxon>Bacteroidota</taxon>
        <taxon>Flavobacteriia</taxon>
        <taxon>Flavobacteriales</taxon>
        <taxon>Weeksellaceae</taxon>
        <taxon>Chryseobacterium group</taxon>
        <taxon>Chryseobacterium</taxon>
    </lineage>
</organism>
<feature type="domain" description="Beta-lactamase-related" evidence="1">
    <location>
        <begin position="93"/>
        <end position="377"/>
    </location>
</feature>
<evidence type="ECO:0000313" key="3">
    <source>
        <dbReference type="Proteomes" id="UP000198769"/>
    </source>
</evidence>
<name>A0A1I4YF22_CHROL</name>
<gene>
    <name evidence="2" type="ORF">SAMN05421594_2359</name>
</gene>